<reference evidence="2 3" key="1">
    <citation type="submission" date="2020-02" db="EMBL/GenBank/DDBJ databases">
        <title>Balneolaceae bacterium YR4-1, complete genome.</title>
        <authorList>
            <person name="Li Y."/>
            <person name="Wu S."/>
        </authorList>
    </citation>
    <scope>NUCLEOTIDE SEQUENCE [LARGE SCALE GENOMIC DNA]</scope>
    <source>
        <strain evidence="2 3">YR4-1</strain>
    </source>
</reference>
<keyword evidence="3" id="KW-1185">Reference proteome</keyword>
<organism evidence="2 3">
    <name type="scientific">Halalkalibaculum roseum</name>
    <dbReference type="NCBI Taxonomy" id="2709311"/>
    <lineage>
        <taxon>Bacteria</taxon>
        <taxon>Pseudomonadati</taxon>
        <taxon>Balneolota</taxon>
        <taxon>Balneolia</taxon>
        <taxon>Balneolales</taxon>
        <taxon>Balneolaceae</taxon>
        <taxon>Halalkalibaculum</taxon>
    </lineage>
</organism>
<protein>
    <submittedName>
        <fullName evidence="2">Carbohydrate binding family 9 domain-containing protein</fullName>
    </submittedName>
</protein>
<dbReference type="RefSeq" id="WP_165138000.1">
    <property type="nucleotide sequence ID" value="NZ_JAALLT010000001.1"/>
</dbReference>
<feature type="domain" description="DUF5916" evidence="1">
    <location>
        <begin position="255"/>
        <end position="356"/>
    </location>
</feature>
<dbReference type="SUPFAM" id="SSF49344">
    <property type="entry name" value="CBD9-like"/>
    <property type="match status" value="1"/>
</dbReference>
<gene>
    <name evidence="2" type="ORF">G3570_00075</name>
</gene>
<dbReference type="CDD" id="cd09618">
    <property type="entry name" value="CBM9_like_2"/>
    <property type="match status" value="1"/>
</dbReference>
<dbReference type="EMBL" id="JAALLT010000001">
    <property type="protein sequence ID" value="NGP75010.1"/>
    <property type="molecule type" value="Genomic_DNA"/>
</dbReference>
<dbReference type="InterPro" id="IPR045670">
    <property type="entry name" value="DUF5916"/>
</dbReference>
<evidence type="ECO:0000313" key="3">
    <source>
        <dbReference type="Proteomes" id="UP000473278"/>
    </source>
</evidence>
<accession>A0A6M1SQF0</accession>
<dbReference type="Gene3D" id="2.60.40.1190">
    <property type="match status" value="1"/>
</dbReference>
<sequence length="750" mass="86155">MGIFNRDIIRDRIAWRESLATTILLLFLIIGATTTALAQSTQTIGAHKLEAGQEIDFDGRLDEAFWKEITPATGFRMQEPREGDPASEKTEVYIAYTSDYLYMGVMLYDSEPSQIKAFLKRRDVRITSDERFTWIFDTFNDQRNAYFMEINPNALRTDGLLSTGQGNDINLNWDGIWDAKTVIGDFGWSAEIKIPFSTLNFDPESSVWGANFMRVIRRKNETVLWSGYRRSQGIERPQDAGRVTGLTGISQGIGLEVVPYGIANNNKEFTGGDFETSTTADAGLDINYSITPSLKASLTLNTDFAEAEVDQRRINLTRFPLQFPEQRDFFLEGSNIYRFAPRSFETPFFSRRIGLRQGEPVPITYGARLLGNAGNYNLAMLHVRTGEHSDIRPENFTVARVKRNIGSESTLGIIYTRRDTENGDELADPLQTRHTFGSDLELSTSNFLGDKNLQFQAFFVLHNPSSPLDDSTDVWDRSTRGIRLNYPNEPWSGHVSYREFGTAFDPAVGFVRRVGFRRLQPSIGYNPRIEKIDWIREINWGIRFEHLTDLDFKLLSQELGFTLLGLTLESGDQVDLSVSRSYERLRSPFDIRRDGTVIIPPDEYITWRGSIRAETASYRMVSANTEFEFGEFWSGLQREYSIGLNLRPFPGIRLNPEYVHTLVDLNEGRFTTDLFLFEGNFDFTNATFLSTKLQYDTLSELMGLNTRFRWIIRPGSDVYLVYNHNWLREFDRFQTRQRTGTIKVTYSYRF</sequence>
<dbReference type="Pfam" id="PF19313">
    <property type="entry name" value="DUF5916"/>
    <property type="match status" value="1"/>
</dbReference>
<name>A0A6M1SQF0_9BACT</name>
<comment type="caution">
    <text evidence="2">The sequence shown here is derived from an EMBL/GenBank/DDBJ whole genome shotgun (WGS) entry which is preliminary data.</text>
</comment>
<evidence type="ECO:0000259" key="1">
    <source>
        <dbReference type="Pfam" id="PF19313"/>
    </source>
</evidence>
<evidence type="ECO:0000313" key="2">
    <source>
        <dbReference type="EMBL" id="NGP75010.1"/>
    </source>
</evidence>
<dbReference type="Proteomes" id="UP000473278">
    <property type="component" value="Unassembled WGS sequence"/>
</dbReference>
<dbReference type="AlphaFoldDB" id="A0A6M1SQF0"/>
<proteinExistence type="predicted"/>